<organism evidence="2 3">
    <name type="scientific">Theobroma cacao</name>
    <name type="common">Cacao</name>
    <name type="synonym">Cocoa</name>
    <dbReference type="NCBI Taxonomy" id="3641"/>
    <lineage>
        <taxon>Eukaryota</taxon>
        <taxon>Viridiplantae</taxon>
        <taxon>Streptophyta</taxon>
        <taxon>Embryophyta</taxon>
        <taxon>Tracheophyta</taxon>
        <taxon>Spermatophyta</taxon>
        <taxon>Magnoliopsida</taxon>
        <taxon>eudicotyledons</taxon>
        <taxon>Gunneridae</taxon>
        <taxon>Pentapetalae</taxon>
        <taxon>rosids</taxon>
        <taxon>malvids</taxon>
        <taxon>Malvales</taxon>
        <taxon>Malvaceae</taxon>
        <taxon>Byttnerioideae</taxon>
        <taxon>Theobroma</taxon>
    </lineage>
</organism>
<evidence type="ECO:0000256" key="1">
    <source>
        <dbReference type="SAM" id="MobiDB-lite"/>
    </source>
</evidence>
<proteinExistence type="predicted"/>
<evidence type="ECO:0000313" key="2">
    <source>
        <dbReference type="EMBL" id="EOY25685.1"/>
    </source>
</evidence>
<name>A0A061G784_THECC</name>
<dbReference type="PANTHER" id="PTHR47546:SF3">
    <property type="entry name" value="30S RIBOSOMAL PROTEIN S15, CHLOROPLASTIC"/>
    <property type="match status" value="1"/>
</dbReference>
<evidence type="ECO:0000313" key="3">
    <source>
        <dbReference type="Proteomes" id="UP000026915"/>
    </source>
</evidence>
<accession>A0A061G784</accession>
<dbReference type="eggNOG" id="ENOG502T2RX">
    <property type="taxonomic scope" value="Eukaryota"/>
</dbReference>
<feature type="compositionally biased region" description="Polar residues" evidence="1">
    <location>
        <begin position="153"/>
        <end position="164"/>
    </location>
</feature>
<dbReference type="STRING" id="3641.A0A061G784"/>
<sequence length="312" mass="34975">MAPAMKEKKIVLLPDDVIIEIMARLPPKSIVLVTVYYAIVVSRKNFYLMESKYKCSCRNYPSLFHLFSTTDSNCPGNSSSSDNPSSLSSYLSNMKAAVKQYQKERLAAPFSRNRTNPSVPASKPILTSASSEEIRKNLSKFRRRPAVPPPTDASATPSQSQPPISLQELYKRCGSLTEKETESPTHGVDFKDLREGLSRLMMSEDEKQRRTSRKDCLGVAGPMACAFQTIKPLLIKFSDSYEALNYTANLTDLKAEIFHVLFVLEERLGWLFWIPSKQNNKVTKFIGGNNFTIAWRTSGALLQLGKALANME</sequence>
<dbReference type="AlphaFoldDB" id="A0A061G784"/>
<reference evidence="2 3" key="1">
    <citation type="journal article" date="2013" name="Genome Biol.">
        <title>The genome sequence of the most widely cultivated cacao type and its use to identify candidate genes regulating pod color.</title>
        <authorList>
            <person name="Motamayor J.C."/>
            <person name="Mockaitis K."/>
            <person name="Schmutz J."/>
            <person name="Haiminen N."/>
            <person name="Iii D.L."/>
            <person name="Cornejo O."/>
            <person name="Findley S.D."/>
            <person name="Zheng P."/>
            <person name="Utro F."/>
            <person name="Royaert S."/>
            <person name="Saski C."/>
            <person name="Jenkins J."/>
            <person name="Podicheti R."/>
            <person name="Zhao M."/>
            <person name="Scheffler B.E."/>
            <person name="Stack J.C."/>
            <person name="Feltus F.A."/>
            <person name="Mustiga G.M."/>
            <person name="Amores F."/>
            <person name="Phillips W."/>
            <person name="Marelli J.P."/>
            <person name="May G.D."/>
            <person name="Shapiro H."/>
            <person name="Ma J."/>
            <person name="Bustamante C.D."/>
            <person name="Schnell R.J."/>
            <person name="Main D."/>
            <person name="Gilbert D."/>
            <person name="Parida L."/>
            <person name="Kuhn D.N."/>
        </authorList>
    </citation>
    <scope>NUCLEOTIDE SEQUENCE [LARGE SCALE GENOMIC DNA]</scope>
    <source>
        <strain evidence="3">cv. Matina 1-6</strain>
    </source>
</reference>
<dbReference type="EMBL" id="CM001884">
    <property type="protein sequence ID" value="EOY25685.1"/>
    <property type="molecule type" value="Genomic_DNA"/>
</dbReference>
<dbReference type="Gramene" id="EOY25685">
    <property type="protein sequence ID" value="EOY25685"/>
    <property type="gene ID" value="TCM_027071"/>
</dbReference>
<dbReference type="InParanoid" id="A0A061G784"/>
<keyword evidence="3" id="KW-1185">Reference proteome</keyword>
<dbReference type="PANTHER" id="PTHR47546">
    <property type="entry name" value="S15/NS1, RNA-BINDING PROTEIN"/>
    <property type="match status" value="1"/>
</dbReference>
<feature type="compositionally biased region" description="Polar residues" evidence="1">
    <location>
        <begin position="112"/>
        <end position="131"/>
    </location>
</feature>
<dbReference type="HOGENOM" id="CLU_892572_0_0_1"/>
<evidence type="ECO:0008006" key="4">
    <source>
        <dbReference type="Google" id="ProtNLM"/>
    </source>
</evidence>
<protein>
    <recommendedName>
        <fullName evidence="4">F-box domain-containing protein</fullName>
    </recommendedName>
</protein>
<dbReference type="Proteomes" id="UP000026915">
    <property type="component" value="Chromosome 6"/>
</dbReference>
<gene>
    <name evidence="2" type="ORF">TCM_027071</name>
</gene>
<feature type="region of interest" description="Disordered" evidence="1">
    <location>
        <begin position="106"/>
        <end position="164"/>
    </location>
</feature>